<gene>
    <name evidence="1" type="ORF">EVAR_8805_1</name>
</gene>
<dbReference type="EMBL" id="BGZK01000087">
    <property type="protein sequence ID" value="GBP17453.1"/>
    <property type="molecule type" value="Genomic_DNA"/>
</dbReference>
<sequence length="96" mass="10797">MAVLHHYVDIFAINDTWLRLGEKDKAPKILRAILSEASPAPAACAGARWWSRFYVRKSLEVLALNRGQKLGSIRVAVHTQSSPHCLYGLTFRIACY</sequence>
<evidence type="ECO:0000313" key="2">
    <source>
        <dbReference type="Proteomes" id="UP000299102"/>
    </source>
</evidence>
<dbReference type="Proteomes" id="UP000299102">
    <property type="component" value="Unassembled WGS sequence"/>
</dbReference>
<organism evidence="1 2">
    <name type="scientific">Eumeta variegata</name>
    <name type="common">Bagworm moth</name>
    <name type="synonym">Eumeta japonica</name>
    <dbReference type="NCBI Taxonomy" id="151549"/>
    <lineage>
        <taxon>Eukaryota</taxon>
        <taxon>Metazoa</taxon>
        <taxon>Ecdysozoa</taxon>
        <taxon>Arthropoda</taxon>
        <taxon>Hexapoda</taxon>
        <taxon>Insecta</taxon>
        <taxon>Pterygota</taxon>
        <taxon>Neoptera</taxon>
        <taxon>Endopterygota</taxon>
        <taxon>Lepidoptera</taxon>
        <taxon>Glossata</taxon>
        <taxon>Ditrysia</taxon>
        <taxon>Tineoidea</taxon>
        <taxon>Psychidae</taxon>
        <taxon>Oiketicinae</taxon>
        <taxon>Eumeta</taxon>
    </lineage>
</organism>
<name>A0A4C1TTV5_EUMVA</name>
<dbReference type="AlphaFoldDB" id="A0A4C1TTV5"/>
<proteinExistence type="predicted"/>
<accession>A0A4C1TTV5</accession>
<comment type="caution">
    <text evidence="1">The sequence shown here is derived from an EMBL/GenBank/DDBJ whole genome shotgun (WGS) entry which is preliminary data.</text>
</comment>
<dbReference type="OrthoDB" id="416454at2759"/>
<keyword evidence="2" id="KW-1185">Reference proteome</keyword>
<reference evidence="1 2" key="1">
    <citation type="journal article" date="2019" name="Commun. Biol.">
        <title>The bagworm genome reveals a unique fibroin gene that provides high tensile strength.</title>
        <authorList>
            <person name="Kono N."/>
            <person name="Nakamura H."/>
            <person name="Ohtoshi R."/>
            <person name="Tomita M."/>
            <person name="Numata K."/>
            <person name="Arakawa K."/>
        </authorList>
    </citation>
    <scope>NUCLEOTIDE SEQUENCE [LARGE SCALE GENOMIC DNA]</scope>
</reference>
<evidence type="ECO:0000313" key="1">
    <source>
        <dbReference type="EMBL" id="GBP17453.1"/>
    </source>
</evidence>
<protein>
    <submittedName>
        <fullName evidence="1">Uncharacterized protein</fullName>
    </submittedName>
</protein>